<protein>
    <submittedName>
        <fullName evidence="4">CBS domain-containing protein</fullName>
    </submittedName>
</protein>
<dbReference type="AlphaFoldDB" id="A0A6L6UC23"/>
<keyword evidence="2" id="KW-0129">CBS domain</keyword>
<dbReference type="EMBL" id="WOWS01000003">
    <property type="protein sequence ID" value="MUU78457.1"/>
    <property type="molecule type" value="Genomic_DNA"/>
</dbReference>
<evidence type="ECO:0000256" key="2">
    <source>
        <dbReference type="PROSITE-ProRule" id="PRU00703"/>
    </source>
</evidence>
<gene>
    <name evidence="4" type="ORF">GN138_08380</name>
</gene>
<dbReference type="Pfam" id="PF00571">
    <property type="entry name" value="CBS"/>
    <property type="match status" value="2"/>
</dbReference>
<dbReference type="RefSeq" id="WP_157363359.1">
    <property type="nucleotide sequence ID" value="NZ_WOWS01000003.1"/>
</dbReference>
<keyword evidence="5" id="KW-1185">Reference proteome</keyword>
<dbReference type="CDD" id="cd02205">
    <property type="entry name" value="CBS_pair_SF"/>
    <property type="match status" value="1"/>
</dbReference>
<evidence type="ECO:0000256" key="1">
    <source>
        <dbReference type="ARBA" id="ARBA00022737"/>
    </source>
</evidence>
<evidence type="ECO:0000259" key="3">
    <source>
        <dbReference type="PROSITE" id="PS51371"/>
    </source>
</evidence>
<comment type="caution">
    <text evidence="4">The sequence shown here is derived from an EMBL/GenBank/DDBJ whole genome shotgun (WGS) entry which is preliminary data.</text>
</comment>
<proteinExistence type="predicted"/>
<dbReference type="SUPFAM" id="SSF54631">
    <property type="entry name" value="CBS-domain pair"/>
    <property type="match status" value="1"/>
</dbReference>
<dbReference type="Gene3D" id="3.10.580.10">
    <property type="entry name" value="CBS-domain"/>
    <property type="match status" value="1"/>
</dbReference>
<name>A0A6L6UC23_9FLAO</name>
<dbReference type="PANTHER" id="PTHR48108:SF26">
    <property type="entry name" value="CBS DOMAIN-CONTAINING PROTEIN DDB_G0289609"/>
    <property type="match status" value="1"/>
</dbReference>
<reference evidence="4 5" key="1">
    <citation type="submission" date="2019-12" db="EMBL/GenBank/DDBJ databases">
        <authorList>
            <person name="Li J."/>
        </authorList>
    </citation>
    <scope>NUCLEOTIDE SEQUENCE [LARGE SCALE GENOMIC DNA]</scope>
    <source>
        <strain evidence="4 5">HL2-2</strain>
    </source>
</reference>
<organism evidence="4 5">
    <name type="scientific">Winogradskyella endarachnes</name>
    <dbReference type="NCBI Taxonomy" id="2681965"/>
    <lineage>
        <taxon>Bacteria</taxon>
        <taxon>Pseudomonadati</taxon>
        <taxon>Bacteroidota</taxon>
        <taxon>Flavobacteriia</taxon>
        <taxon>Flavobacteriales</taxon>
        <taxon>Flavobacteriaceae</taxon>
        <taxon>Winogradskyella</taxon>
    </lineage>
</organism>
<dbReference type="Proteomes" id="UP000478208">
    <property type="component" value="Unassembled WGS sequence"/>
</dbReference>
<feature type="domain" description="CBS" evidence="3">
    <location>
        <begin position="101"/>
        <end position="157"/>
    </location>
</feature>
<dbReference type="PROSITE" id="PS51371">
    <property type="entry name" value="CBS"/>
    <property type="match status" value="1"/>
</dbReference>
<dbReference type="InterPro" id="IPR000644">
    <property type="entry name" value="CBS_dom"/>
</dbReference>
<sequence>MVKPEFEEIIKEIKEENKVVVLLTKQLLWYFHCERRSKYNNIIIKNYLKRHKIEVVPDFATTYLWGNVELKQAEKVRINKKKQDAEIDYDPINRIKLLPSANKPPISINRDAELSEAITLMMLHDYSQLPVMSDTRKVDGIITWKTIGQCLTQNSSGKFVRDYMSKDVEILDYEAPLFDAIKKIISKETILVRNDKMEISGIVTTTDISEQFLMLTEPFLILEEIENHIRKILDGKFTLAEIKNYVKATDENKEIHLISDLTFGEYIRIMENAENWDRLNILIDRKTFIARLNEVRRIRNDVMHFHPDGISDNDKSTLRETSKFFLRLSEILK</sequence>
<evidence type="ECO:0000313" key="4">
    <source>
        <dbReference type="EMBL" id="MUU78457.1"/>
    </source>
</evidence>
<dbReference type="PANTHER" id="PTHR48108">
    <property type="entry name" value="CBS DOMAIN-CONTAINING PROTEIN CBSX2, CHLOROPLASTIC"/>
    <property type="match status" value="1"/>
</dbReference>
<accession>A0A6L6UC23</accession>
<evidence type="ECO:0000313" key="5">
    <source>
        <dbReference type="Proteomes" id="UP000478208"/>
    </source>
</evidence>
<dbReference type="InterPro" id="IPR046342">
    <property type="entry name" value="CBS_dom_sf"/>
</dbReference>
<dbReference type="InterPro" id="IPR051462">
    <property type="entry name" value="CBS_domain-containing"/>
</dbReference>
<keyword evidence="1" id="KW-0677">Repeat</keyword>
<dbReference type="SMART" id="SM00116">
    <property type="entry name" value="CBS"/>
    <property type="match status" value="1"/>
</dbReference>